<gene>
    <name evidence="1" type="ORF">HS088_TW23G00165</name>
</gene>
<protein>
    <submittedName>
        <fullName evidence="1">Uncharacterized protein</fullName>
    </submittedName>
</protein>
<name>A0A7J7BU04_TRIWF</name>
<evidence type="ECO:0000313" key="1">
    <source>
        <dbReference type="EMBL" id="KAF5725443.1"/>
    </source>
</evidence>
<keyword evidence="2" id="KW-1185">Reference proteome</keyword>
<sequence>MLSKVNTAYENYRDLMVRFYKFVANEEMVCEEAELGAQGFKEKMHGQQKLQEQLHQQMENANFEGEVSVLSSNRFKRLFEGRVSPLFRPR</sequence>
<comment type="caution">
    <text evidence="1">The sequence shown here is derived from an EMBL/GenBank/DDBJ whole genome shotgun (WGS) entry which is preliminary data.</text>
</comment>
<dbReference type="PANTHER" id="PTHR36763:SF1">
    <property type="entry name" value="EXPRESSED PROTEIN"/>
    <property type="match status" value="1"/>
</dbReference>
<evidence type="ECO:0000313" key="2">
    <source>
        <dbReference type="Proteomes" id="UP000593562"/>
    </source>
</evidence>
<accession>A0A7J7BU04</accession>
<dbReference type="Proteomes" id="UP000593562">
    <property type="component" value="Unassembled WGS sequence"/>
</dbReference>
<proteinExistence type="predicted"/>
<dbReference type="InParanoid" id="A0A7J7BU04"/>
<organism evidence="1 2">
    <name type="scientific">Tripterygium wilfordii</name>
    <name type="common">Thunder God vine</name>
    <dbReference type="NCBI Taxonomy" id="458696"/>
    <lineage>
        <taxon>Eukaryota</taxon>
        <taxon>Viridiplantae</taxon>
        <taxon>Streptophyta</taxon>
        <taxon>Embryophyta</taxon>
        <taxon>Tracheophyta</taxon>
        <taxon>Spermatophyta</taxon>
        <taxon>Magnoliopsida</taxon>
        <taxon>eudicotyledons</taxon>
        <taxon>Gunneridae</taxon>
        <taxon>Pentapetalae</taxon>
        <taxon>rosids</taxon>
        <taxon>fabids</taxon>
        <taxon>Celastrales</taxon>
        <taxon>Celastraceae</taxon>
        <taxon>Tripterygium</taxon>
    </lineage>
</organism>
<dbReference type="EMBL" id="JAAARO010000023">
    <property type="protein sequence ID" value="KAF5725443.1"/>
    <property type="molecule type" value="Genomic_DNA"/>
</dbReference>
<dbReference type="PANTHER" id="PTHR36763">
    <property type="entry name" value="EXPRESSED PROTEIN"/>
    <property type="match status" value="1"/>
</dbReference>
<reference evidence="1 2" key="1">
    <citation type="journal article" date="2020" name="Nat. Commun.">
        <title>Genome of Tripterygium wilfordii and identification of cytochrome P450 involved in triptolide biosynthesis.</title>
        <authorList>
            <person name="Tu L."/>
            <person name="Su P."/>
            <person name="Zhang Z."/>
            <person name="Gao L."/>
            <person name="Wang J."/>
            <person name="Hu T."/>
            <person name="Zhou J."/>
            <person name="Zhang Y."/>
            <person name="Zhao Y."/>
            <person name="Liu Y."/>
            <person name="Song Y."/>
            <person name="Tong Y."/>
            <person name="Lu Y."/>
            <person name="Yang J."/>
            <person name="Xu C."/>
            <person name="Jia M."/>
            <person name="Peters R.J."/>
            <person name="Huang L."/>
            <person name="Gao W."/>
        </authorList>
    </citation>
    <scope>NUCLEOTIDE SEQUENCE [LARGE SCALE GENOMIC DNA]</scope>
    <source>
        <strain evidence="2">cv. XIE 37</strain>
        <tissue evidence="1">Leaf</tissue>
    </source>
</reference>
<dbReference type="AlphaFoldDB" id="A0A7J7BU04"/>